<reference evidence="2" key="1">
    <citation type="submission" date="2017-02" db="EMBL/GenBank/DDBJ databases">
        <authorList>
            <person name="Varghese N."/>
            <person name="Submissions S."/>
        </authorList>
    </citation>
    <scope>NUCLEOTIDE SEQUENCE [LARGE SCALE GENOMIC DNA]</scope>
    <source>
        <strain evidence="2">ATCC BAA-34</strain>
    </source>
</reference>
<dbReference type="AlphaFoldDB" id="A0A1T4KRZ7"/>
<name>A0A1T4KRZ7_9BACT</name>
<proteinExistence type="predicted"/>
<evidence type="ECO:0000313" key="2">
    <source>
        <dbReference type="Proteomes" id="UP000190102"/>
    </source>
</evidence>
<dbReference type="EMBL" id="FUWR01000001">
    <property type="protein sequence ID" value="SJZ45205.1"/>
    <property type="molecule type" value="Genomic_DNA"/>
</dbReference>
<protein>
    <submittedName>
        <fullName evidence="1">Uncharacterized protein</fullName>
    </submittedName>
</protein>
<dbReference type="OrthoDB" id="5393481at2"/>
<gene>
    <name evidence="1" type="ORF">SAMN02745119_00668</name>
</gene>
<accession>A0A1T4KRZ7</accession>
<keyword evidence="2" id="KW-1185">Reference proteome</keyword>
<dbReference type="Proteomes" id="UP000190102">
    <property type="component" value="Unassembled WGS sequence"/>
</dbReference>
<sequence>MLSADLLHKYGLPEDEIVDAVECAVAKTLMAAFQRTVTVRAEGELEIIAYPKLGHPVEMQLKDIPKKLRRHIIHSVEVELQKRQNQLEAKRLQELQGRVFCGAVGRIGSRGTLHVTLEIDDILKPLILFGECPLRYQPPHERSRYRIGEQRSFLVTSVRPVMVGGDIAKVRLILNRTSRALPALLLQDLTGIAGIKCRRRIAGGFSEVVTPVRIPKKSINTVGKELREHVQVLIAP</sequence>
<dbReference type="STRING" id="115783.SAMN02745119_00668"/>
<dbReference type="RefSeq" id="WP_078788944.1">
    <property type="nucleotide sequence ID" value="NZ_FUWR01000001.1"/>
</dbReference>
<organism evidence="1 2">
    <name type="scientific">Trichlorobacter thiogenes</name>
    <dbReference type="NCBI Taxonomy" id="115783"/>
    <lineage>
        <taxon>Bacteria</taxon>
        <taxon>Pseudomonadati</taxon>
        <taxon>Thermodesulfobacteriota</taxon>
        <taxon>Desulfuromonadia</taxon>
        <taxon>Geobacterales</taxon>
        <taxon>Geobacteraceae</taxon>
        <taxon>Trichlorobacter</taxon>
    </lineage>
</organism>
<evidence type="ECO:0000313" key="1">
    <source>
        <dbReference type="EMBL" id="SJZ45205.1"/>
    </source>
</evidence>